<comment type="caution">
    <text evidence="1">The sequence shown here is derived from an EMBL/GenBank/DDBJ whole genome shotgun (WGS) entry which is preliminary data.</text>
</comment>
<gene>
    <name evidence="1" type="ORF">VP01_2889g1</name>
</gene>
<reference evidence="1 2" key="1">
    <citation type="submission" date="2015-08" db="EMBL/GenBank/DDBJ databases">
        <title>Next Generation Sequencing and Analysis of the Genome of Puccinia sorghi L Schw, the Causal Agent of Maize Common Rust.</title>
        <authorList>
            <person name="Rochi L."/>
            <person name="Burguener G."/>
            <person name="Darino M."/>
            <person name="Turjanski A."/>
            <person name="Kreff E."/>
            <person name="Dieguez M.J."/>
            <person name="Sacco F."/>
        </authorList>
    </citation>
    <scope>NUCLEOTIDE SEQUENCE [LARGE SCALE GENOMIC DNA]</scope>
    <source>
        <strain evidence="1 2">RO10H11247</strain>
    </source>
</reference>
<accession>A0A0L6V2D1</accession>
<sequence length="104" mass="11719">MRPMSTNFLDEELRSDEFLFTQKFQHNVKISFIYPSSLPGFFTELCKGFLHPMVLKEDEGGGCGKFSARLLSLCGIPLPLGIQSNSHLGIKIQVHQDFSKGRLD</sequence>
<evidence type="ECO:0000313" key="2">
    <source>
        <dbReference type="Proteomes" id="UP000037035"/>
    </source>
</evidence>
<proteinExistence type="predicted"/>
<dbReference type="Proteomes" id="UP000037035">
    <property type="component" value="Unassembled WGS sequence"/>
</dbReference>
<dbReference type="EMBL" id="LAVV01007822">
    <property type="protein sequence ID" value="KNZ54667.1"/>
    <property type="molecule type" value="Genomic_DNA"/>
</dbReference>
<name>A0A0L6V2D1_9BASI</name>
<keyword evidence="2" id="KW-1185">Reference proteome</keyword>
<evidence type="ECO:0000313" key="1">
    <source>
        <dbReference type="EMBL" id="KNZ54667.1"/>
    </source>
</evidence>
<protein>
    <submittedName>
        <fullName evidence="1">Uncharacterized protein</fullName>
    </submittedName>
</protein>
<dbReference type="AlphaFoldDB" id="A0A0L6V2D1"/>
<organism evidence="1 2">
    <name type="scientific">Puccinia sorghi</name>
    <dbReference type="NCBI Taxonomy" id="27349"/>
    <lineage>
        <taxon>Eukaryota</taxon>
        <taxon>Fungi</taxon>
        <taxon>Dikarya</taxon>
        <taxon>Basidiomycota</taxon>
        <taxon>Pucciniomycotina</taxon>
        <taxon>Pucciniomycetes</taxon>
        <taxon>Pucciniales</taxon>
        <taxon>Pucciniaceae</taxon>
        <taxon>Puccinia</taxon>
    </lineage>
</organism>
<dbReference type="VEuPathDB" id="FungiDB:VP01_2889g1"/>